<keyword evidence="8" id="KW-1185">Reference proteome</keyword>
<feature type="domain" description="Major facilitator superfamily (MFS) profile" evidence="6">
    <location>
        <begin position="41"/>
        <end position="490"/>
    </location>
</feature>
<evidence type="ECO:0000313" key="7">
    <source>
        <dbReference type="EMBL" id="KAJ7949016.1"/>
    </source>
</evidence>
<feature type="transmembrane region" description="Helical" evidence="5">
    <location>
        <begin position="405"/>
        <end position="430"/>
    </location>
</feature>
<comment type="subcellular location">
    <subcellularLocation>
        <location evidence="1">Membrane</location>
        <topology evidence="1">Multi-pass membrane protein</topology>
    </subcellularLocation>
</comment>
<dbReference type="AlphaFoldDB" id="A0AAD7PB53"/>
<name>A0AAD7PB53_QUISA</name>
<dbReference type="Gene3D" id="1.20.1250.20">
    <property type="entry name" value="MFS general substrate transporter like domains"/>
    <property type="match status" value="1"/>
</dbReference>
<dbReference type="EMBL" id="JARAOO010000012">
    <property type="protein sequence ID" value="KAJ7949016.1"/>
    <property type="molecule type" value="Genomic_DNA"/>
</dbReference>
<dbReference type="InterPro" id="IPR020846">
    <property type="entry name" value="MFS_dom"/>
</dbReference>
<evidence type="ECO:0000256" key="3">
    <source>
        <dbReference type="ARBA" id="ARBA00022989"/>
    </source>
</evidence>
<feature type="transmembrane region" description="Helical" evidence="5">
    <location>
        <begin position="236"/>
        <end position="256"/>
    </location>
</feature>
<comment type="caution">
    <text evidence="7">The sequence shown here is derived from an EMBL/GenBank/DDBJ whole genome shotgun (WGS) entry which is preliminary data.</text>
</comment>
<dbReference type="PROSITE" id="PS50850">
    <property type="entry name" value="MFS"/>
    <property type="match status" value="1"/>
</dbReference>
<keyword evidence="2 5" id="KW-0812">Transmembrane</keyword>
<feature type="transmembrane region" description="Helical" evidence="5">
    <location>
        <begin position="148"/>
        <end position="167"/>
    </location>
</feature>
<dbReference type="GO" id="GO:0016020">
    <property type="term" value="C:membrane"/>
    <property type="evidence" value="ECO:0007669"/>
    <property type="project" value="UniProtKB-SubCell"/>
</dbReference>
<accession>A0AAD7PB53</accession>
<feature type="transmembrane region" description="Helical" evidence="5">
    <location>
        <begin position="316"/>
        <end position="333"/>
    </location>
</feature>
<dbReference type="SUPFAM" id="SSF103473">
    <property type="entry name" value="MFS general substrate transporter"/>
    <property type="match status" value="1"/>
</dbReference>
<dbReference type="Proteomes" id="UP001163823">
    <property type="component" value="Chromosome 12"/>
</dbReference>
<evidence type="ECO:0000313" key="8">
    <source>
        <dbReference type="Proteomes" id="UP001163823"/>
    </source>
</evidence>
<feature type="transmembrane region" description="Helical" evidence="5">
    <location>
        <begin position="173"/>
        <end position="194"/>
    </location>
</feature>
<organism evidence="7 8">
    <name type="scientific">Quillaja saponaria</name>
    <name type="common">Soap bark tree</name>
    <dbReference type="NCBI Taxonomy" id="32244"/>
    <lineage>
        <taxon>Eukaryota</taxon>
        <taxon>Viridiplantae</taxon>
        <taxon>Streptophyta</taxon>
        <taxon>Embryophyta</taxon>
        <taxon>Tracheophyta</taxon>
        <taxon>Spermatophyta</taxon>
        <taxon>Magnoliopsida</taxon>
        <taxon>eudicotyledons</taxon>
        <taxon>Gunneridae</taxon>
        <taxon>Pentapetalae</taxon>
        <taxon>rosids</taxon>
        <taxon>fabids</taxon>
        <taxon>Fabales</taxon>
        <taxon>Quillajaceae</taxon>
        <taxon>Quillaja</taxon>
    </lineage>
</organism>
<proteinExistence type="predicted"/>
<dbReference type="InterPro" id="IPR036259">
    <property type="entry name" value="MFS_trans_sf"/>
</dbReference>
<evidence type="ECO:0000256" key="1">
    <source>
        <dbReference type="ARBA" id="ARBA00004141"/>
    </source>
</evidence>
<keyword evidence="4 5" id="KW-0472">Membrane</keyword>
<dbReference type="InterPro" id="IPR005828">
    <property type="entry name" value="MFS_sugar_transport-like"/>
</dbReference>
<reference evidence="7" key="1">
    <citation type="journal article" date="2023" name="Science">
        <title>Elucidation of the pathway for biosynthesis of saponin adjuvants from the soapbark tree.</title>
        <authorList>
            <person name="Reed J."/>
            <person name="Orme A."/>
            <person name="El-Demerdash A."/>
            <person name="Owen C."/>
            <person name="Martin L.B.B."/>
            <person name="Misra R.C."/>
            <person name="Kikuchi S."/>
            <person name="Rejzek M."/>
            <person name="Martin A.C."/>
            <person name="Harkess A."/>
            <person name="Leebens-Mack J."/>
            <person name="Louveau T."/>
            <person name="Stephenson M.J."/>
            <person name="Osbourn A."/>
        </authorList>
    </citation>
    <scope>NUCLEOTIDE SEQUENCE</scope>
    <source>
        <strain evidence="7">S10</strain>
    </source>
</reference>
<evidence type="ECO:0000256" key="4">
    <source>
        <dbReference type="ARBA" id="ARBA00023136"/>
    </source>
</evidence>
<evidence type="ECO:0000259" key="6">
    <source>
        <dbReference type="PROSITE" id="PS50850"/>
    </source>
</evidence>
<feature type="transmembrane region" description="Helical" evidence="5">
    <location>
        <begin position="345"/>
        <end position="366"/>
    </location>
</feature>
<sequence>MADSTPLLPQQEASKHDNLVVSFEELVEQSIGGFNRAQFFQAILVSLAFVFDGQQTFISVFSDAIPTWHCVNNTTTYCKPNHSNICKLPRSSWTWDGPASQSFISEWELQCANSIIKGLPTSSFFIGCLVGGFALATLADSFLGRKKLLVLSCLTMSLAALVTNFSTNLWMYSALRFISGIGRASIGTCTVVLLTEKVGRKWRGRVGIMGFFAFAMGFLSLPGISYIDRGHSWKFLYFWTSIPAIFYCVLLHIFLVESPRWLFMQGHIREAMAAIQALSEADMNSTYICETEQKRKTDFYSSIKSLFKKRWALKRLFGVMVISFGLGMVYYGIPLGIGNLGFNIYLSVVFNALMEVPSYLISFLFIESWKRKTSLLFFCITSGMCSLMCAITGSSSSGAGKGIKIGLELACFFCACTALNVLVIFTVELFPTSVRNTATSMARQAQVFGGALCPILISAGRENEFVSYGMFGLVIICSVLFVASLPETRGTMLCDTMDEQECKDCGIM</sequence>
<evidence type="ECO:0000256" key="2">
    <source>
        <dbReference type="ARBA" id="ARBA00022692"/>
    </source>
</evidence>
<feature type="transmembrane region" description="Helical" evidence="5">
    <location>
        <begin position="118"/>
        <end position="136"/>
    </location>
</feature>
<protein>
    <submittedName>
        <fullName evidence="7">Organic cation/carnitine transporter</fullName>
    </submittedName>
</protein>
<feature type="transmembrane region" description="Helical" evidence="5">
    <location>
        <begin position="206"/>
        <end position="224"/>
    </location>
</feature>
<feature type="transmembrane region" description="Helical" evidence="5">
    <location>
        <begin position="373"/>
        <end position="393"/>
    </location>
</feature>
<dbReference type="Pfam" id="PF00083">
    <property type="entry name" value="Sugar_tr"/>
    <property type="match status" value="1"/>
</dbReference>
<feature type="transmembrane region" description="Helical" evidence="5">
    <location>
        <begin position="465"/>
        <end position="483"/>
    </location>
</feature>
<keyword evidence="3 5" id="KW-1133">Transmembrane helix</keyword>
<dbReference type="KEGG" id="qsa:O6P43_029410"/>
<dbReference type="PANTHER" id="PTHR24064">
    <property type="entry name" value="SOLUTE CARRIER FAMILY 22 MEMBER"/>
    <property type="match status" value="1"/>
</dbReference>
<evidence type="ECO:0000256" key="5">
    <source>
        <dbReference type="SAM" id="Phobius"/>
    </source>
</evidence>
<gene>
    <name evidence="7" type="ORF">O6P43_029410</name>
</gene>
<dbReference type="GO" id="GO:0022857">
    <property type="term" value="F:transmembrane transporter activity"/>
    <property type="evidence" value="ECO:0007669"/>
    <property type="project" value="InterPro"/>
</dbReference>